<dbReference type="EMBL" id="LGRX02019670">
    <property type="protein sequence ID" value="KAK3258266.1"/>
    <property type="molecule type" value="Genomic_DNA"/>
</dbReference>
<name>A0AAE0FED4_9CHLO</name>
<evidence type="ECO:0000313" key="3">
    <source>
        <dbReference type="Proteomes" id="UP001190700"/>
    </source>
</evidence>
<organism evidence="2 3">
    <name type="scientific">Cymbomonas tetramitiformis</name>
    <dbReference type="NCBI Taxonomy" id="36881"/>
    <lineage>
        <taxon>Eukaryota</taxon>
        <taxon>Viridiplantae</taxon>
        <taxon>Chlorophyta</taxon>
        <taxon>Pyramimonadophyceae</taxon>
        <taxon>Pyramimonadales</taxon>
        <taxon>Pyramimonadaceae</taxon>
        <taxon>Cymbomonas</taxon>
    </lineage>
</organism>
<protein>
    <submittedName>
        <fullName evidence="2">Uncharacterized protein</fullName>
    </submittedName>
</protein>
<dbReference type="Pfam" id="PF00805">
    <property type="entry name" value="Pentapeptide"/>
    <property type="match status" value="2"/>
</dbReference>
<dbReference type="PANTHER" id="PTHR47121">
    <property type="entry name" value="THYLAKOID LUMENAL PROTEIN TL20.3, CHLOROPLASTIC"/>
    <property type="match status" value="1"/>
</dbReference>
<reference evidence="2 3" key="1">
    <citation type="journal article" date="2015" name="Genome Biol. Evol.">
        <title>Comparative Genomics of a Bacterivorous Green Alga Reveals Evolutionary Causalities and Consequences of Phago-Mixotrophic Mode of Nutrition.</title>
        <authorList>
            <person name="Burns J.A."/>
            <person name="Paasch A."/>
            <person name="Narechania A."/>
            <person name="Kim E."/>
        </authorList>
    </citation>
    <scope>NUCLEOTIDE SEQUENCE [LARGE SCALE GENOMIC DNA]</scope>
    <source>
        <strain evidence="2 3">PLY_AMNH</strain>
    </source>
</reference>
<dbReference type="AlphaFoldDB" id="A0AAE0FED4"/>
<sequence>MARGQLRSISHQKLRAPKCSPQPARSAVNLKASSDWQQQFEEKFSKAKPVVCAGAGALSFLLLSGQPVLAELNKFEANQTGEFGLGTSKQFGAQNLDNRDFSGENLRRSNFTSASLKGADFSNTDLKGAYLIKAVCAGTNFEGADISDVLFDRATLVGANLKDAILARTIFTLSDLEGASITGADFSDALLDKPQKQALCKYASGVNSVTGVSTRKSLGCGRARSGTPSAYMTDEASVKPAPAFSPDDFNAGNMRNSSGTSGLSIC</sequence>
<proteinExistence type="predicted"/>
<dbReference type="InterPro" id="IPR053285">
    <property type="entry name" value="Thylakoid_lumenal_pentapeptide"/>
</dbReference>
<gene>
    <name evidence="2" type="ORF">CYMTET_32682</name>
</gene>
<dbReference type="Gene3D" id="2.160.20.80">
    <property type="entry name" value="E3 ubiquitin-protein ligase SopA"/>
    <property type="match status" value="1"/>
</dbReference>
<feature type="region of interest" description="Disordered" evidence="1">
    <location>
        <begin position="242"/>
        <end position="266"/>
    </location>
</feature>
<dbReference type="Proteomes" id="UP001190700">
    <property type="component" value="Unassembled WGS sequence"/>
</dbReference>
<evidence type="ECO:0000256" key="1">
    <source>
        <dbReference type="SAM" id="MobiDB-lite"/>
    </source>
</evidence>
<dbReference type="PANTHER" id="PTHR47121:SF2">
    <property type="entry name" value="THYLAKOID LUMENAL PROTEIN TL20.3, CHLOROPLASTIC"/>
    <property type="match status" value="1"/>
</dbReference>
<feature type="region of interest" description="Disordered" evidence="1">
    <location>
        <begin position="1"/>
        <end position="24"/>
    </location>
</feature>
<feature type="compositionally biased region" description="Polar residues" evidence="1">
    <location>
        <begin position="253"/>
        <end position="266"/>
    </location>
</feature>
<evidence type="ECO:0000313" key="2">
    <source>
        <dbReference type="EMBL" id="KAK3258266.1"/>
    </source>
</evidence>
<comment type="caution">
    <text evidence="2">The sequence shown here is derived from an EMBL/GenBank/DDBJ whole genome shotgun (WGS) entry which is preliminary data.</text>
</comment>
<dbReference type="InterPro" id="IPR001646">
    <property type="entry name" value="5peptide_repeat"/>
</dbReference>
<dbReference type="SUPFAM" id="SSF141571">
    <property type="entry name" value="Pentapeptide repeat-like"/>
    <property type="match status" value="1"/>
</dbReference>
<accession>A0AAE0FED4</accession>
<keyword evidence="3" id="KW-1185">Reference proteome</keyword>